<evidence type="ECO:0000313" key="10">
    <source>
        <dbReference type="Proteomes" id="UP000444174"/>
    </source>
</evidence>
<keyword evidence="2" id="KW-0813">Transport</keyword>
<name>A0A843YMN0_9RHOB</name>
<dbReference type="GO" id="GO:0022857">
    <property type="term" value="F:transmembrane transporter activity"/>
    <property type="evidence" value="ECO:0007669"/>
    <property type="project" value="InterPro"/>
</dbReference>
<evidence type="ECO:0000256" key="4">
    <source>
        <dbReference type="ARBA" id="ARBA00022519"/>
    </source>
</evidence>
<dbReference type="Proteomes" id="UP000444174">
    <property type="component" value="Unassembled WGS sequence"/>
</dbReference>
<dbReference type="AlphaFoldDB" id="A0A843YMN0"/>
<evidence type="ECO:0000256" key="6">
    <source>
        <dbReference type="ARBA" id="ARBA00022989"/>
    </source>
</evidence>
<dbReference type="CDD" id="cd06579">
    <property type="entry name" value="TM_PBP1_transp_AraH_like"/>
    <property type="match status" value="1"/>
</dbReference>
<keyword evidence="5 8" id="KW-0812">Transmembrane</keyword>
<evidence type="ECO:0000256" key="5">
    <source>
        <dbReference type="ARBA" id="ARBA00022692"/>
    </source>
</evidence>
<protein>
    <submittedName>
        <fullName evidence="9">ABC transporter permease</fullName>
    </submittedName>
</protein>
<feature type="transmembrane region" description="Helical" evidence="8">
    <location>
        <begin position="79"/>
        <end position="97"/>
    </location>
</feature>
<gene>
    <name evidence="9" type="ORF">GFB49_19660</name>
</gene>
<keyword evidence="3" id="KW-1003">Cell membrane</keyword>
<evidence type="ECO:0000256" key="3">
    <source>
        <dbReference type="ARBA" id="ARBA00022475"/>
    </source>
</evidence>
<sequence length="327" mass="33693">MTETGANFQQGGRKHTEWFSLGSATGPLIGLILLCGFLTFATDSFFSLRNFLNILDQVTVIGIIAVGMTFVILTGGIDLSVGSVLALAMMVLGYLNVEAGLPMGAAIPLAIAAAAISGFISGLMITIFKVPPFIATLAMMSIARGLASMITNGSQIIGFPAWFNMGAIIRYGGLITMTVAVMFVVFAIAWLFQSYRQGGRAVYAVGGNPEVARLAGINVNRVTVLVYTACAALSGLAGVLLAARLDAVQPTIGISYELDAIAAVVIGGTSLSGGTGGIGGTIIGVLIIGVLRNGLNLLSVSPFLQAVIIGLVIVMAVAAETFKQRKA</sequence>
<dbReference type="InterPro" id="IPR001851">
    <property type="entry name" value="ABC_transp_permease"/>
</dbReference>
<feature type="transmembrane region" description="Helical" evidence="8">
    <location>
        <begin position="224"/>
        <end position="243"/>
    </location>
</feature>
<evidence type="ECO:0000256" key="2">
    <source>
        <dbReference type="ARBA" id="ARBA00022448"/>
    </source>
</evidence>
<feature type="transmembrane region" description="Helical" evidence="8">
    <location>
        <begin position="18"/>
        <end position="42"/>
    </location>
</feature>
<keyword evidence="6 8" id="KW-1133">Transmembrane helix</keyword>
<dbReference type="GO" id="GO:0005886">
    <property type="term" value="C:plasma membrane"/>
    <property type="evidence" value="ECO:0007669"/>
    <property type="project" value="UniProtKB-SubCell"/>
</dbReference>
<accession>A0A843YMN0</accession>
<evidence type="ECO:0000256" key="7">
    <source>
        <dbReference type="ARBA" id="ARBA00023136"/>
    </source>
</evidence>
<feature type="transmembrane region" description="Helical" evidence="8">
    <location>
        <begin position="171"/>
        <end position="192"/>
    </location>
</feature>
<feature type="transmembrane region" description="Helical" evidence="8">
    <location>
        <begin position="109"/>
        <end position="127"/>
    </location>
</feature>
<feature type="transmembrane region" description="Helical" evidence="8">
    <location>
        <begin position="264"/>
        <end position="291"/>
    </location>
</feature>
<dbReference type="Pfam" id="PF02653">
    <property type="entry name" value="BPD_transp_2"/>
    <property type="match status" value="1"/>
</dbReference>
<organism evidence="9 10">
    <name type="scientific">Tritonibacter litoralis</name>
    <dbReference type="NCBI Taxonomy" id="2662264"/>
    <lineage>
        <taxon>Bacteria</taxon>
        <taxon>Pseudomonadati</taxon>
        <taxon>Pseudomonadota</taxon>
        <taxon>Alphaproteobacteria</taxon>
        <taxon>Rhodobacterales</taxon>
        <taxon>Paracoccaceae</taxon>
        <taxon>Tritonibacter</taxon>
    </lineage>
</organism>
<proteinExistence type="predicted"/>
<keyword evidence="10" id="KW-1185">Reference proteome</keyword>
<feature type="transmembrane region" description="Helical" evidence="8">
    <location>
        <begin position="54"/>
        <end position="73"/>
    </location>
</feature>
<feature type="transmembrane region" description="Helical" evidence="8">
    <location>
        <begin position="303"/>
        <end position="322"/>
    </location>
</feature>
<keyword evidence="7 8" id="KW-0472">Membrane</keyword>
<dbReference type="RefSeq" id="WP_153217848.1">
    <property type="nucleotide sequence ID" value="NZ_WIBF01000020.1"/>
</dbReference>
<comment type="subcellular location">
    <subcellularLocation>
        <location evidence="1">Cell membrane</location>
        <topology evidence="1">Multi-pass membrane protein</topology>
    </subcellularLocation>
</comment>
<evidence type="ECO:0000256" key="1">
    <source>
        <dbReference type="ARBA" id="ARBA00004651"/>
    </source>
</evidence>
<keyword evidence="4" id="KW-0997">Cell inner membrane</keyword>
<dbReference type="PANTHER" id="PTHR32196:SF21">
    <property type="entry name" value="ABC TRANSPORTER PERMEASE PROTEIN YPHD-RELATED"/>
    <property type="match status" value="1"/>
</dbReference>
<comment type="caution">
    <text evidence="9">The sequence shown here is derived from an EMBL/GenBank/DDBJ whole genome shotgun (WGS) entry which is preliminary data.</text>
</comment>
<dbReference type="EMBL" id="WIBF01000020">
    <property type="protein sequence ID" value="MQQ10674.1"/>
    <property type="molecule type" value="Genomic_DNA"/>
</dbReference>
<evidence type="ECO:0000313" key="9">
    <source>
        <dbReference type="EMBL" id="MQQ10674.1"/>
    </source>
</evidence>
<evidence type="ECO:0000256" key="8">
    <source>
        <dbReference type="SAM" id="Phobius"/>
    </source>
</evidence>
<reference evidence="9 10" key="1">
    <citation type="submission" date="2019-10" db="EMBL/GenBank/DDBJ databases">
        <title>Epibacterium sp. nov., isolated from seawater.</title>
        <authorList>
            <person name="Zhang X."/>
            <person name="Li N."/>
        </authorList>
    </citation>
    <scope>NUCLEOTIDE SEQUENCE [LARGE SCALE GENOMIC DNA]</scope>
    <source>
        <strain evidence="9 10">SM1979</strain>
    </source>
</reference>
<dbReference type="PANTHER" id="PTHR32196">
    <property type="entry name" value="ABC TRANSPORTER PERMEASE PROTEIN YPHD-RELATED-RELATED"/>
    <property type="match status" value="1"/>
</dbReference>